<dbReference type="GO" id="GO:0000978">
    <property type="term" value="F:RNA polymerase II cis-regulatory region sequence-specific DNA binding"/>
    <property type="evidence" value="ECO:0007669"/>
    <property type="project" value="TreeGrafter"/>
</dbReference>
<evidence type="ECO:0000256" key="5">
    <source>
        <dbReference type="PROSITE-ProRule" id="PRU00108"/>
    </source>
</evidence>
<keyword evidence="4 5" id="KW-0539">Nucleus</keyword>
<accession>A0A4E0S3X0</accession>
<reference evidence="9" key="1">
    <citation type="submission" date="2019-03" db="EMBL/GenBank/DDBJ databases">
        <title>Improved annotation for the trematode Fasciola hepatica.</title>
        <authorList>
            <person name="Choi Y.-J."/>
            <person name="Martin J."/>
            <person name="Mitreva M."/>
        </authorList>
    </citation>
    <scope>NUCLEOTIDE SEQUENCE [LARGE SCALE GENOMIC DNA]</scope>
</reference>
<dbReference type="EMBL" id="JXXN02000199">
    <property type="protein sequence ID" value="THD28250.1"/>
    <property type="molecule type" value="Genomic_DNA"/>
</dbReference>
<evidence type="ECO:0000256" key="2">
    <source>
        <dbReference type="ARBA" id="ARBA00023125"/>
    </source>
</evidence>
<sequence>MSYGSNDILNQVQLSSPDQLPDIEANNVSQWRYTPNEPEIPEEWSSDMFSPPAYHTNVYQNEVHSDCSFPTVAKLQWPSDGKHCSPRLTTLQCCTVATCDADDGTTDCQSYFVDSEHGANSYAQTSNDEEPRLAKDPASSRTAKRARTAYTQSQLLELEKEFWYSQYLCRPRRIEIAAALNLSEKQIKVWFQNRRMKFKRQRLNGTVDPEPGIIGSYLEDTAFPHLNQQRRCHHSHSTYLPDRMRFAYNADRIEKPTKVGKGYTHKLSGSEVETEKKNPQEENRNCDFPPEDVYSSAACTTESVHTNNENQMLYSSVQTVSKKQLFFVERRLSSPWMLTCGPNFSVASECNRQSDDECASQELTMCPDQRQCHQATRCTDTNDRVDAHNLTNCWKLPEQTETKNPKQHSSHFEVPTNYWVDHLAESWSSSSLGSSAYIGPSSDQAECATKCSEQYPASDITRQEPNVNSNLWEKTWRMVPYGT</sequence>
<dbReference type="GO" id="GO:0005634">
    <property type="term" value="C:nucleus"/>
    <property type="evidence" value="ECO:0007669"/>
    <property type="project" value="UniProtKB-SubCell"/>
</dbReference>
<dbReference type="AlphaFoldDB" id="A0A4E0S3X0"/>
<feature type="domain" description="Homeobox" evidence="8">
    <location>
        <begin position="141"/>
        <end position="201"/>
    </location>
</feature>
<dbReference type="Gene3D" id="1.10.10.60">
    <property type="entry name" value="Homeodomain-like"/>
    <property type="match status" value="1"/>
</dbReference>
<evidence type="ECO:0000256" key="3">
    <source>
        <dbReference type="ARBA" id="ARBA00023155"/>
    </source>
</evidence>
<dbReference type="CDD" id="cd00086">
    <property type="entry name" value="homeodomain"/>
    <property type="match status" value="1"/>
</dbReference>
<feature type="region of interest" description="Disordered" evidence="7">
    <location>
        <begin position="1"/>
        <end position="22"/>
    </location>
</feature>
<dbReference type="SUPFAM" id="SSF46689">
    <property type="entry name" value="Homeodomain-like"/>
    <property type="match status" value="1"/>
</dbReference>
<dbReference type="PANTHER" id="PTHR45664">
    <property type="entry name" value="PROTEIN ZERKNUELLT 1-RELATED"/>
    <property type="match status" value="1"/>
</dbReference>
<dbReference type="Pfam" id="PF00046">
    <property type="entry name" value="Homeodomain"/>
    <property type="match status" value="1"/>
</dbReference>
<dbReference type="PRINTS" id="PR00024">
    <property type="entry name" value="HOMEOBOX"/>
</dbReference>
<evidence type="ECO:0000259" key="8">
    <source>
        <dbReference type="PROSITE" id="PS50071"/>
    </source>
</evidence>
<comment type="caution">
    <text evidence="9">The sequence shown here is derived from an EMBL/GenBank/DDBJ whole genome shotgun (WGS) entry which is preliminary data.</text>
</comment>
<evidence type="ECO:0000313" key="10">
    <source>
        <dbReference type="Proteomes" id="UP000230066"/>
    </source>
</evidence>
<dbReference type="FunFam" id="1.10.10.60:FF:000176">
    <property type="entry name" value="pancreas/duodenum homeobox protein 1"/>
    <property type="match status" value="1"/>
</dbReference>
<gene>
    <name evidence="9" type="ORF">D915_000976</name>
</gene>
<evidence type="ECO:0000256" key="4">
    <source>
        <dbReference type="ARBA" id="ARBA00023242"/>
    </source>
</evidence>
<name>A0A4E0S3X0_FASHE</name>
<dbReference type="GO" id="GO:0000981">
    <property type="term" value="F:DNA-binding transcription factor activity, RNA polymerase II-specific"/>
    <property type="evidence" value="ECO:0007669"/>
    <property type="project" value="InterPro"/>
</dbReference>
<proteinExistence type="predicted"/>
<dbReference type="InterPro" id="IPR020479">
    <property type="entry name" value="HD_metazoa"/>
</dbReference>
<evidence type="ECO:0000256" key="7">
    <source>
        <dbReference type="SAM" id="MobiDB-lite"/>
    </source>
</evidence>
<dbReference type="SMART" id="SM00389">
    <property type="entry name" value="HOX"/>
    <property type="match status" value="1"/>
</dbReference>
<dbReference type="PANTHER" id="PTHR45664:SF12">
    <property type="entry name" value="PANCREAS_DUODENUM HOMEOBOX PROTEIN 1"/>
    <property type="match status" value="1"/>
</dbReference>
<feature type="DNA-binding region" description="Homeobox" evidence="5">
    <location>
        <begin position="143"/>
        <end position="202"/>
    </location>
</feature>
<dbReference type="InterPro" id="IPR009057">
    <property type="entry name" value="Homeodomain-like_sf"/>
</dbReference>
<keyword evidence="3 5" id="KW-0371">Homeobox</keyword>
<dbReference type="PROSITE" id="PS50071">
    <property type="entry name" value="HOMEOBOX_2"/>
    <property type="match status" value="1"/>
</dbReference>
<organism evidence="9 10">
    <name type="scientific">Fasciola hepatica</name>
    <name type="common">Liver fluke</name>
    <dbReference type="NCBI Taxonomy" id="6192"/>
    <lineage>
        <taxon>Eukaryota</taxon>
        <taxon>Metazoa</taxon>
        <taxon>Spiralia</taxon>
        <taxon>Lophotrochozoa</taxon>
        <taxon>Platyhelminthes</taxon>
        <taxon>Trematoda</taxon>
        <taxon>Digenea</taxon>
        <taxon>Plagiorchiida</taxon>
        <taxon>Echinostomata</taxon>
        <taxon>Echinostomatoidea</taxon>
        <taxon>Fasciolidae</taxon>
        <taxon>Fasciola</taxon>
    </lineage>
</organism>
<protein>
    <submittedName>
        <fullName evidence="9">Proboscipedia</fullName>
    </submittedName>
</protein>
<feature type="compositionally biased region" description="Polar residues" evidence="7">
    <location>
        <begin position="1"/>
        <end position="18"/>
    </location>
</feature>
<keyword evidence="1" id="KW-0217">Developmental protein</keyword>
<dbReference type="InterPro" id="IPR017970">
    <property type="entry name" value="Homeobox_CS"/>
</dbReference>
<dbReference type="InterPro" id="IPR001356">
    <property type="entry name" value="HD"/>
</dbReference>
<evidence type="ECO:0000256" key="6">
    <source>
        <dbReference type="RuleBase" id="RU000682"/>
    </source>
</evidence>
<keyword evidence="2 5" id="KW-0238">DNA-binding</keyword>
<evidence type="ECO:0000256" key="1">
    <source>
        <dbReference type="ARBA" id="ARBA00022473"/>
    </source>
</evidence>
<dbReference type="Proteomes" id="UP000230066">
    <property type="component" value="Unassembled WGS sequence"/>
</dbReference>
<feature type="region of interest" description="Disordered" evidence="7">
    <location>
        <begin position="260"/>
        <end position="287"/>
    </location>
</feature>
<evidence type="ECO:0000313" key="9">
    <source>
        <dbReference type="EMBL" id="THD28250.1"/>
    </source>
</evidence>
<dbReference type="GO" id="GO:0048513">
    <property type="term" value="P:animal organ development"/>
    <property type="evidence" value="ECO:0007669"/>
    <property type="project" value="UniProtKB-ARBA"/>
</dbReference>
<dbReference type="GO" id="GO:0045944">
    <property type="term" value="P:positive regulation of transcription by RNA polymerase II"/>
    <property type="evidence" value="ECO:0007669"/>
    <property type="project" value="UniProtKB-ARBA"/>
</dbReference>
<keyword evidence="10" id="KW-1185">Reference proteome</keyword>
<feature type="compositionally biased region" description="Basic and acidic residues" evidence="7">
    <location>
        <begin position="273"/>
        <end position="285"/>
    </location>
</feature>
<comment type="subcellular location">
    <subcellularLocation>
        <location evidence="5 6">Nucleus</location>
    </subcellularLocation>
</comment>
<dbReference type="PROSITE" id="PS00027">
    <property type="entry name" value="HOMEOBOX_1"/>
    <property type="match status" value="1"/>
</dbReference>
<feature type="region of interest" description="Disordered" evidence="7">
    <location>
        <begin position="120"/>
        <end position="146"/>
    </location>
</feature>